<organism evidence="2 3">
    <name type="scientific">Planomonospora venezuelensis</name>
    <dbReference type="NCBI Taxonomy" id="1999"/>
    <lineage>
        <taxon>Bacteria</taxon>
        <taxon>Bacillati</taxon>
        <taxon>Actinomycetota</taxon>
        <taxon>Actinomycetes</taxon>
        <taxon>Streptosporangiales</taxon>
        <taxon>Streptosporangiaceae</taxon>
        <taxon>Planomonospora</taxon>
    </lineage>
</organism>
<comment type="caution">
    <text evidence="2">The sequence shown here is derived from an EMBL/GenBank/DDBJ whole genome shotgun (WGS) entry which is preliminary data.</text>
</comment>
<protein>
    <submittedName>
        <fullName evidence="2">Uncharacterized protein</fullName>
    </submittedName>
</protein>
<evidence type="ECO:0000313" key="2">
    <source>
        <dbReference type="EMBL" id="MBB5966707.1"/>
    </source>
</evidence>
<evidence type="ECO:0000256" key="1">
    <source>
        <dbReference type="SAM" id="MobiDB-lite"/>
    </source>
</evidence>
<feature type="region of interest" description="Disordered" evidence="1">
    <location>
        <begin position="24"/>
        <end position="50"/>
    </location>
</feature>
<evidence type="ECO:0000313" key="3">
    <source>
        <dbReference type="Proteomes" id="UP000562352"/>
    </source>
</evidence>
<dbReference type="AlphaFoldDB" id="A0A841DD16"/>
<dbReference type="RefSeq" id="WP_184947010.1">
    <property type="nucleotide sequence ID" value="NZ_BAAAWZ010000001.1"/>
</dbReference>
<sequence>MEQNLHDVVERACRGAEILLDVEESTDRRPGVVAEAGRGEDSTASVASLC</sequence>
<reference evidence="2 3" key="1">
    <citation type="submission" date="2020-08" db="EMBL/GenBank/DDBJ databases">
        <title>Genomic Encyclopedia of Type Strains, Phase III (KMG-III): the genomes of soil and plant-associated and newly described type strains.</title>
        <authorList>
            <person name="Whitman W."/>
        </authorList>
    </citation>
    <scope>NUCLEOTIDE SEQUENCE [LARGE SCALE GENOMIC DNA]</scope>
    <source>
        <strain evidence="2 3">CECT 3303</strain>
    </source>
</reference>
<proteinExistence type="predicted"/>
<dbReference type="Proteomes" id="UP000562352">
    <property type="component" value="Unassembled WGS sequence"/>
</dbReference>
<gene>
    <name evidence="2" type="ORF">FHS22_005999</name>
</gene>
<name>A0A841DD16_PLAVE</name>
<accession>A0A841DD16</accession>
<keyword evidence="3" id="KW-1185">Reference proteome</keyword>
<dbReference type="EMBL" id="JACHJJ010000025">
    <property type="protein sequence ID" value="MBB5966707.1"/>
    <property type="molecule type" value="Genomic_DNA"/>
</dbReference>